<evidence type="ECO:0000313" key="2">
    <source>
        <dbReference type="EMBL" id="ABK23109.1"/>
    </source>
</evidence>
<feature type="signal peptide" evidence="1">
    <location>
        <begin position="1"/>
        <end position="16"/>
    </location>
</feature>
<dbReference type="AlphaFoldDB" id="A9NR48"/>
<feature type="chain" id="PRO_5002741222" evidence="1">
    <location>
        <begin position="17"/>
        <end position="78"/>
    </location>
</feature>
<organism evidence="2">
    <name type="scientific">Picea sitchensis</name>
    <name type="common">Sitka spruce</name>
    <name type="synonym">Pinus sitchensis</name>
    <dbReference type="NCBI Taxonomy" id="3332"/>
    <lineage>
        <taxon>Eukaryota</taxon>
        <taxon>Viridiplantae</taxon>
        <taxon>Streptophyta</taxon>
        <taxon>Embryophyta</taxon>
        <taxon>Tracheophyta</taxon>
        <taxon>Spermatophyta</taxon>
        <taxon>Pinopsida</taxon>
        <taxon>Pinidae</taxon>
        <taxon>Conifers I</taxon>
        <taxon>Pinales</taxon>
        <taxon>Pinaceae</taxon>
        <taxon>Picea</taxon>
    </lineage>
</organism>
<protein>
    <submittedName>
        <fullName evidence="2">Uncharacterized protein</fullName>
    </submittedName>
</protein>
<evidence type="ECO:0000256" key="1">
    <source>
        <dbReference type="SAM" id="SignalP"/>
    </source>
</evidence>
<reference evidence="2" key="1">
    <citation type="journal article" date="2008" name="BMC Genomics">
        <title>A conifer genomics resource of 200,000 spruce (Picea spp.) ESTs and 6,464 high-quality, sequence-finished full-length cDNAs for Sitka spruce (Picea sitchensis).</title>
        <authorList>
            <person name="Ralph S.G."/>
            <person name="Chun H.J."/>
            <person name="Kolosova N."/>
            <person name="Cooper D."/>
            <person name="Oddy C."/>
            <person name="Ritland C.E."/>
            <person name="Kirkpatrick R."/>
            <person name="Moore R."/>
            <person name="Barber S."/>
            <person name="Holt R.A."/>
            <person name="Jones S.J."/>
            <person name="Marra M.A."/>
            <person name="Douglas C.J."/>
            <person name="Ritland K."/>
            <person name="Bohlmann J."/>
        </authorList>
    </citation>
    <scope>NUCLEOTIDE SEQUENCE</scope>
    <source>
        <tissue evidence="2">Bark</tissue>
    </source>
</reference>
<proteinExistence type="evidence at transcript level"/>
<name>A9NR48_PICSI</name>
<keyword evidence="1" id="KW-0732">Signal</keyword>
<sequence>MAVNTSLFTIAAAVAAIGAFCSFESHHHRSITGMAIHHNKSYIRPDGDSNGKANEKRVAARVAPQFDGLNFYETLVRH</sequence>
<dbReference type="EMBL" id="EF083774">
    <property type="protein sequence ID" value="ABK23109.1"/>
    <property type="molecule type" value="mRNA"/>
</dbReference>
<accession>A9NR48</accession>